<dbReference type="PANTHER" id="PTHR24567">
    <property type="entry name" value="CRP FAMILY TRANSCRIPTIONAL REGULATORY PROTEIN"/>
    <property type="match status" value="1"/>
</dbReference>
<dbReference type="STRING" id="997296.PB1_07602"/>
<dbReference type="CDD" id="cd00092">
    <property type="entry name" value="HTH_CRP"/>
    <property type="match status" value="1"/>
</dbReference>
<dbReference type="GO" id="GO:0003677">
    <property type="term" value="F:DNA binding"/>
    <property type="evidence" value="ECO:0007669"/>
    <property type="project" value="UniProtKB-KW"/>
</dbReference>
<dbReference type="SMART" id="SM00419">
    <property type="entry name" value="HTH_CRP"/>
    <property type="match status" value="1"/>
</dbReference>
<dbReference type="Gene3D" id="2.60.120.10">
    <property type="entry name" value="Jelly Rolls"/>
    <property type="match status" value="1"/>
</dbReference>
<dbReference type="SUPFAM" id="SSF46785">
    <property type="entry name" value="Winged helix' DNA-binding domain"/>
    <property type="match status" value="1"/>
</dbReference>
<comment type="caution">
    <text evidence="7">The sequence shown here is derived from an EMBL/GenBank/DDBJ whole genome shotgun (WGS) entry which is preliminary data.</text>
</comment>
<accession>I3E137</accession>
<evidence type="ECO:0000313" key="7">
    <source>
        <dbReference type="EMBL" id="EIJ80208.1"/>
    </source>
</evidence>
<evidence type="ECO:0000259" key="6">
    <source>
        <dbReference type="PROSITE" id="PS51063"/>
    </source>
</evidence>
<dbReference type="InterPro" id="IPR036390">
    <property type="entry name" value="WH_DNA-bd_sf"/>
</dbReference>
<keyword evidence="1" id="KW-0805">Transcription regulation</keyword>
<evidence type="ECO:0000259" key="5">
    <source>
        <dbReference type="PROSITE" id="PS50042"/>
    </source>
</evidence>
<dbReference type="PRINTS" id="PR00034">
    <property type="entry name" value="HTHCRP"/>
</dbReference>
<dbReference type="InterPro" id="IPR012318">
    <property type="entry name" value="HTH_CRP"/>
</dbReference>
<dbReference type="InterPro" id="IPR018490">
    <property type="entry name" value="cNMP-bd_dom_sf"/>
</dbReference>
<dbReference type="Pfam" id="PF13545">
    <property type="entry name" value="HTH_Crp_2"/>
    <property type="match status" value="1"/>
</dbReference>
<dbReference type="InterPro" id="IPR014710">
    <property type="entry name" value="RmlC-like_jellyroll"/>
</dbReference>
<reference evidence="7 8" key="1">
    <citation type="journal article" date="2012" name="Appl. Environ. Microbiol.">
        <title>Genome Sequence of Thermotolerant Bacillus methanolicus: Features and Regulation Related to Methylotrophy and Production of L-Lysine and L-Glutamate from Methanol.</title>
        <authorList>
            <person name="Heggeset T.M."/>
            <person name="Krog A."/>
            <person name="Balzer S."/>
            <person name="Wentzel A."/>
            <person name="Ellingsen T.E."/>
            <person name="Brautaset T."/>
        </authorList>
    </citation>
    <scope>NUCLEOTIDE SEQUENCE [LARGE SCALE GENOMIC DNA]</scope>
    <source>
        <strain evidence="7 8">PB1</strain>
    </source>
</reference>
<sequence length="229" mass="26100">MIDKLWYLSQIKLFDKVSPEDMEEINKGTHHAKIRKHTIIQTPDMVREGLFFVKEGALRLYIVNSEGKQFTVGILGKGSTFGEIDSVSLGTHGVYIETIEDTLLCSIGSEQFENFISTRPYIMKRIMRILSDQLKEKNDMLEKMALGTVKDKVLFLLLNLSEEFGVLEDGYHRIDLPLTHQEIGNMIGATRESVTSTINELVKEDIVRTGRKIISIHRELVKGQLFGQE</sequence>
<dbReference type="EMBL" id="AFEU01000002">
    <property type="protein sequence ID" value="EIJ80208.1"/>
    <property type="molecule type" value="Genomic_DNA"/>
</dbReference>
<dbReference type="InterPro" id="IPR050397">
    <property type="entry name" value="Env_Response_Regulators"/>
</dbReference>
<dbReference type="Proteomes" id="UP000010523">
    <property type="component" value="Unassembled WGS sequence"/>
</dbReference>
<dbReference type="GO" id="GO:0003700">
    <property type="term" value="F:DNA-binding transcription factor activity"/>
    <property type="evidence" value="ECO:0007669"/>
    <property type="project" value="TreeGrafter"/>
</dbReference>
<dbReference type="PROSITE" id="PS51063">
    <property type="entry name" value="HTH_CRP_2"/>
    <property type="match status" value="1"/>
</dbReference>
<proteinExistence type="predicted"/>
<dbReference type="InterPro" id="IPR036388">
    <property type="entry name" value="WH-like_DNA-bd_sf"/>
</dbReference>
<dbReference type="InterPro" id="IPR000595">
    <property type="entry name" value="cNMP-bd_dom"/>
</dbReference>
<dbReference type="PANTHER" id="PTHR24567:SF28">
    <property type="entry name" value="LISTERIOLYSIN REGULATORY PROTEIN"/>
    <property type="match status" value="1"/>
</dbReference>
<name>I3E137_BACMT</name>
<keyword evidence="8" id="KW-1185">Reference proteome</keyword>
<evidence type="ECO:0000256" key="2">
    <source>
        <dbReference type="ARBA" id="ARBA00023125"/>
    </source>
</evidence>
<dbReference type="Pfam" id="PF00027">
    <property type="entry name" value="cNMP_binding"/>
    <property type="match status" value="1"/>
</dbReference>
<feature type="domain" description="Cyclic nucleotide-binding" evidence="5">
    <location>
        <begin position="13"/>
        <end position="133"/>
    </location>
</feature>
<feature type="domain" description="HTH crp-type" evidence="6">
    <location>
        <begin position="147"/>
        <end position="220"/>
    </location>
</feature>
<dbReference type="Gene3D" id="1.10.10.10">
    <property type="entry name" value="Winged helix-like DNA-binding domain superfamily/Winged helix DNA-binding domain"/>
    <property type="match status" value="1"/>
</dbReference>
<evidence type="ECO:0000256" key="3">
    <source>
        <dbReference type="ARBA" id="ARBA00023159"/>
    </source>
</evidence>
<dbReference type="eggNOG" id="COG0664">
    <property type="taxonomic scope" value="Bacteria"/>
</dbReference>
<evidence type="ECO:0000256" key="4">
    <source>
        <dbReference type="ARBA" id="ARBA00023163"/>
    </source>
</evidence>
<keyword evidence="4" id="KW-0804">Transcription</keyword>
<evidence type="ECO:0000256" key="1">
    <source>
        <dbReference type="ARBA" id="ARBA00023015"/>
    </source>
</evidence>
<dbReference type="SUPFAM" id="SSF51206">
    <property type="entry name" value="cAMP-binding domain-like"/>
    <property type="match status" value="1"/>
</dbReference>
<dbReference type="PROSITE" id="PS50042">
    <property type="entry name" value="CNMP_BINDING_3"/>
    <property type="match status" value="1"/>
</dbReference>
<evidence type="ECO:0000313" key="8">
    <source>
        <dbReference type="Proteomes" id="UP000010523"/>
    </source>
</evidence>
<dbReference type="SMART" id="SM00100">
    <property type="entry name" value="cNMP"/>
    <property type="match status" value="1"/>
</dbReference>
<dbReference type="CDD" id="cd00038">
    <property type="entry name" value="CAP_ED"/>
    <property type="match status" value="1"/>
</dbReference>
<dbReference type="GO" id="GO:0005829">
    <property type="term" value="C:cytosol"/>
    <property type="evidence" value="ECO:0007669"/>
    <property type="project" value="TreeGrafter"/>
</dbReference>
<keyword evidence="2" id="KW-0238">DNA-binding</keyword>
<dbReference type="RefSeq" id="WP_003351636.1">
    <property type="nucleotide sequence ID" value="NZ_AFEU01000002.1"/>
</dbReference>
<dbReference type="PATRIC" id="fig|997296.3.peg.1616"/>
<organism evidence="7 8">
    <name type="scientific">Bacillus methanolicus PB1</name>
    <dbReference type="NCBI Taxonomy" id="997296"/>
    <lineage>
        <taxon>Bacteria</taxon>
        <taxon>Bacillati</taxon>
        <taxon>Bacillota</taxon>
        <taxon>Bacilli</taxon>
        <taxon>Bacillales</taxon>
        <taxon>Bacillaceae</taxon>
        <taxon>Bacillus</taxon>
    </lineage>
</organism>
<keyword evidence="3" id="KW-0010">Activator</keyword>
<dbReference type="AlphaFoldDB" id="I3E137"/>
<gene>
    <name evidence="7" type="ORF">PB1_07602</name>
</gene>
<protein>
    <submittedName>
        <fullName evidence="7">cAMP-binding protein</fullName>
    </submittedName>
</protein>